<keyword evidence="9" id="KW-1185">Reference proteome</keyword>
<comment type="caution">
    <text evidence="8">The sequence shown here is derived from an EMBL/GenBank/DDBJ whole genome shotgun (WGS) entry which is preliminary data.</text>
</comment>
<gene>
    <name evidence="8" type="ORF">ACFOSB_12090</name>
</gene>
<evidence type="ECO:0000256" key="5">
    <source>
        <dbReference type="ARBA" id="ARBA00023273"/>
    </source>
</evidence>
<keyword evidence="4" id="KW-0969">Cilium</keyword>
<evidence type="ECO:0000259" key="7">
    <source>
        <dbReference type="Pfam" id="PF22544"/>
    </source>
</evidence>
<evidence type="ECO:0000256" key="6">
    <source>
        <dbReference type="SAM" id="MobiDB-lite"/>
    </source>
</evidence>
<feature type="compositionally biased region" description="Low complexity" evidence="6">
    <location>
        <begin position="259"/>
        <end position="290"/>
    </location>
</feature>
<proteinExistence type="predicted"/>
<evidence type="ECO:0000256" key="4">
    <source>
        <dbReference type="ARBA" id="ARBA00023069"/>
    </source>
</evidence>
<sequence>MPATRVLSPGRVLATGLLLLGAAGLPGGVGAALAAPAAVTSAAPGSFVSLPLAGRVPESAGQTGGTYHVEATLPPGWTLLSDAVEVGRGPTLLNVYVPEDARAGTQALTFRLSGDGLAPLDVTAHVEVPARPGFTLDFPASGRVRPGEQRTFAAQVTNTGNAPDTVALSVEGSATVTPARVTLAPGESASVQVAYTHKGLGNADSVTLSAASTVTPELRREAILALGVGYAAAGSGPQLTWQVSVSPQVTYDSAPPAPATATAGGATSTTPELPGLPTTTPAPGADPDGGAWFWDGGVSASIGGALSDYATGSAGYSVMRRPDGTVSDTARAEVRWAETSVVLSSSDALSGVGVGVNYTRGDYTFGVSAARQAAETPGGDAVYTVGAGVTHTSGVTLSAAQQFGGQHTTAFGVSWRRQLGAYAPAVGVYAVRRDDRFGVVATQGLGYENRALLVRQDYVYDSLSGAHALNVKVSSRQVAPIGVSATAGVSHVQGVTRYSVSGQATWTPDDSVQASVVAGYGSDGFSSRVAASKAWALGRTTLTLEGQATYAQGTAGTDVQLTSRTPVGDGEVLLRGLAGYQGGALVYGAGAGYVRGALRAAAGVQVQAGATLLTASAGFRPVTGVQGSVDLKLTHTGAGTAWQVQGSAGYAAGRWNAALTGGYTSADPVTGAAGTVLYGAAIGVRVLETVQVSASAQQGGGNTRVRLGASFTPGGALSTPDAVVAAFGGRHAGTADIQAFLDANRNGTRDAGEGPVAIRLKVGPGELGTDAQGRGHVQVRPGAYRVELADGVDAQYVLAPLAPVTVPLKGRVAVVVPVQQVGAVQGQVRDDSGQPLGGVPVSVVGPQGETVAVTDAEGRYRVGMLGFGQYTVVPRTDAAYTAPQPGTVQLDTAHALVTADFTAAAIVETRGLDTTGTEVTVWLPETPVPPGVTVPLVVRVTPGADRVTLDDPEVALTHVAGTDEWRGAVAVPATHQGPLEVEVTAWQGKTGTAGRALLLVDASLKATDLSLRPFNALPGQVVQLEAAVFGAAGRVTVRDESGKTILLTAGGARGYFADVMASTTPGTHTLTLLVDGQPAATATYTVLGRP</sequence>
<dbReference type="Pfam" id="PF22544">
    <property type="entry name" value="HYDIN_VesB_CFA65-like_Ig"/>
    <property type="match status" value="1"/>
</dbReference>
<reference evidence="9" key="1">
    <citation type="journal article" date="2019" name="Int. J. Syst. Evol. Microbiol.">
        <title>The Global Catalogue of Microorganisms (GCM) 10K type strain sequencing project: providing services to taxonomists for standard genome sequencing and annotation.</title>
        <authorList>
            <consortium name="The Broad Institute Genomics Platform"/>
            <consortium name="The Broad Institute Genome Sequencing Center for Infectious Disease"/>
            <person name="Wu L."/>
            <person name="Ma J."/>
        </authorList>
    </citation>
    <scope>NUCLEOTIDE SEQUENCE [LARGE SCALE GENOMIC DNA]</scope>
    <source>
        <strain evidence="9">CCTCC AB 2017081</strain>
    </source>
</reference>
<dbReference type="InterPro" id="IPR053879">
    <property type="entry name" value="HYDIN_VesB_CFA65-like_Ig"/>
</dbReference>
<dbReference type="EMBL" id="JBHRZG010000012">
    <property type="protein sequence ID" value="MFC3833600.1"/>
    <property type="molecule type" value="Genomic_DNA"/>
</dbReference>
<organism evidence="8 9">
    <name type="scientific">Deinococcus rufus</name>
    <dbReference type="NCBI Taxonomy" id="2136097"/>
    <lineage>
        <taxon>Bacteria</taxon>
        <taxon>Thermotogati</taxon>
        <taxon>Deinococcota</taxon>
        <taxon>Deinococci</taxon>
        <taxon>Deinococcales</taxon>
        <taxon>Deinococcaceae</taxon>
        <taxon>Deinococcus</taxon>
    </lineage>
</organism>
<evidence type="ECO:0000256" key="2">
    <source>
        <dbReference type="ARBA" id="ARBA00004496"/>
    </source>
</evidence>
<name>A0ABV7Z9F6_9DEIO</name>
<feature type="region of interest" description="Disordered" evidence="6">
    <location>
        <begin position="254"/>
        <end position="290"/>
    </location>
</feature>
<dbReference type="Proteomes" id="UP001595803">
    <property type="component" value="Unassembled WGS sequence"/>
</dbReference>
<keyword evidence="5" id="KW-0966">Cell projection</keyword>
<evidence type="ECO:0000313" key="9">
    <source>
        <dbReference type="Proteomes" id="UP001595803"/>
    </source>
</evidence>
<feature type="domain" description="HYDIN/VesB/CFA65-like Ig-like" evidence="7">
    <location>
        <begin position="142"/>
        <end position="205"/>
    </location>
</feature>
<evidence type="ECO:0000256" key="1">
    <source>
        <dbReference type="ARBA" id="ARBA00004138"/>
    </source>
</evidence>
<accession>A0ABV7Z9F6</accession>
<dbReference type="Gene3D" id="2.60.40.10">
    <property type="entry name" value="Immunoglobulins"/>
    <property type="match status" value="1"/>
</dbReference>
<evidence type="ECO:0000256" key="3">
    <source>
        <dbReference type="ARBA" id="ARBA00022490"/>
    </source>
</evidence>
<dbReference type="SUPFAM" id="SSF49464">
    <property type="entry name" value="Carboxypeptidase regulatory domain-like"/>
    <property type="match status" value="1"/>
</dbReference>
<protein>
    <submittedName>
        <fullName evidence="8">Carboxypeptidase-like regulatory domain-containing protein</fullName>
    </submittedName>
</protein>
<dbReference type="InterPro" id="IPR008969">
    <property type="entry name" value="CarboxyPept-like_regulatory"/>
</dbReference>
<dbReference type="RefSeq" id="WP_322474951.1">
    <property type="nucleotide sequence ID" value="NZ_JBHRZG010000012.1"/>
</dbReference>
<comment type="subcellular location">
    <subcellularLocation>
        <location evidence="1">Cell projection</location>
        <location evidence="1">Cilium</location>
    </subcellularLocation>
    <subcellularLocation>
        <location evidence="2">Cytoplasm</location>
    </subcellularLocation>
</comment>
<dbReference type="Pfam" id="PF13620">
    <property type="entry name" value="CarboxypepD_reg"/>
    <property type="match status" value="1"/>
</dbReference>
<dbReference type="Gene3D" id="2.60.40.1120">
    <property type="entry name" value="Carboxypeptidase-like, regulatory domain"/>
    <property type="match status" value="1"/>
</dbReference>
<dbReference type="InterPro" id="IPR013783">
    <property type="entry name" value="Ig-like_fold"/>
</dbReference>
<evidence type="ECO:0000313" key="8">
    <source>
        <dbReference type="EMBL" id="MFC3833600.1"/>
    </source>
</evidence>
<keyword evidence="3" id="KW-0963">Cytoplasm</keyword>